<dbReference type="Proteomes" id="UP000178046">
    <property type="component" value="Unassembled WGS sequence"/>
</dbReference>
<dbReference type="GO" id="GO:0051087">
    <property type="term" value="F:protein-folding chaperone binding"/>
    <property type="evidence" value="ECO:0007669"/>
    <property type="project" value="InterPro"/>
</dbReference>
<dbReference type="PROSITE" id="PS01071">
    <property type="entry name" value="GRPE"/>
    <property type="match status" value="1"/>
</dbReference>
<keyword evidence="3 4" id="KW-0346">Stress response</keyword>
<dbReference type="InterPro" id="IPR009012">
    <property type="entry name" value="GrpE_head"/>
</dbReference>
<dbReference type="Pfam" id="PF01025">
    <property type="entry name" value="GrpE"/>
    <property type="match status" value="1"/>
</dbReference>
<dbReference type="Gene3D" id="2.30.22.10">
    <property type="entry name" value="Head domain of nucleotide exchange factor GrpE"/>
    <property type="match status" value="1"/>
</dbReference>
<dbReference type="AlphaFoldDB" id="A0A1F5X4J7"/>
<gene>
    <name evidence="3" type="primary">grpE</name>
    <name evidence="7" type="ORF">A2924_01310</name>
</gene>
<keyword evidence="3" id="KW-0963">Cytoplasm</keyword>
<evidence type="ECO:0000256" key="1">
    <source>
        <dbReference type="ARBA" id="ARBA00009054"/>
    </source>
</evidence>
<dbReference type="Gene3D" id="3.90.20.20">
    <property type="match status" value="1"/>
</dbReference>
<keyword evidence="2 3" id="KW-0143">Chaperone</keyword>
<comment type="subcellular location">
    <subcellularLocation>
        <location evidence="3">Cytoplasm</location>
    </subcellularLocation>
</comment>
<keyword evidence="6" id="KW-0175">Coiled coil</keyword>
<reference evidence="7 8" key="1">
    <citation type="journal article" date="2016" name="Nat. Commun.">
        <title>Thousands of microbial genomes shed light on interconnected biogeochemical processes in an aquifer system.</title>
        <authorList>
            <person name="Anantharaman K."/>
            <person name="Brown C.T."/>
            <person name="Hug L.A."/>
            <person name="Sharon I."/>
            <person name="Castelle C.J."/>
            <person name="Probst A.J."/>
            <person name="Thomas B.C."/>
            <person name="Singh A."/>
            <person name="Wilkins M.J."/>
            <person name="Karaoz U."/>
            <person name="Brodie E.L."/>
            <person name="Williams K.H."/>
            <person name="Hubbard S.S."/>
            <person name="Banfield J.F."/>
        </authorList>
    </citation>
    <scope>NUCLEOTIDE SEQUENCE [LARGE SCALE GENOMIC DNA]</scope>
</reference>
<proteinExistence type="inferred from homology"/>
<dbReference type="EMBL" id="MFIA01000014">
    <property type="protein sequence ID" value="OGF82819.1"/>
    <property type="molecule type" value="Genomic_DNA"/>
</dbReference>
<feature type="coiled-coil region" evidence="6">
    <location>
        <begin position="24"/>
        <end position="51"/>
    </location>
</feature>
<comment type="similarity">
    <text evidence="1 3 5">Belongs to the GrpE family.</text>
</comment>
<evidence type="ECO:0000256" key="5">
    <source>
        <dbReference type="RuleBase" id="RU004478"/>
    </source>
</evidence>
<dbReference type="GO" id="GO:0000774">
    <property type="term" value="F:adenyl-nucleotide exchange factor activity"/>
    <property type="evidence" value="ECO:0007669"/>
    <property type="project" value="InterPro"/>
</dbReference>
<evidence type="ECO:0000256" key="2">
    <source>
        <dbReference type="ARBA" id="ARBA00023186"/>
    </source>
</evidence>
<dbReference type="PANTHER" id="PTHR21237:SF23">
    <property type="entry name" value="GRPE PROTEIN HOMOLOG, MITOCHONDRIAL"/>
    <property type="match status" value="1"/>
</dbReference>
<dbReference type="InterPro" id="IPR000740">
    <property type="entry name" value="GrpE"/>
</dbReference>
<comment type="subunit">
    <text evidence="3">Homodimer.</text>
</comment>
<accession>A0A1F5X4J7</accession>
<dbReference type="HAMAP" id="MF_01151">
    <property type="entry name" value="GrpE"/>
    <property type="match status" value="1"/>
</dbReference>
<dbReference type="SUPFAM" id="SSF51064">
    <property type="entry name" value="Head domain of nucleotide exchange factor GrpE"/>
    <property type="match status" value="1"/>
</dbReference>
<comment type="caution">
    <text evidence="7">The sequence shown here is derived from an EMBL/GenBank/DDBJ whole genome shotgun (WGS) entry which is preliminary data.</text>
</comment>
<evidence type="ECO:0000313" key="7">
    <source>
        <dbReference type="EMBL" id="OGF82819.1"/>
    </source>
</evidence>
<organism evidence="7 8">
    <name type="scientific">Candidatus Giovannonibacteria bacterium RIFCSPLOWO2_01_FULL_44_16</name>
    <dbReference type="NCBI Taxonomy" id="1798348"/>
    <lineage>
        <taxon>Bacteria</taxon>
        <taxon>Candidatus Giovannoniibacteriota</taxon>
    </lineage>
</organism>
<dbReference type="PANTHER" id="PTHR21237">
    <property type="entry name" value="GRPE PROTEIN"/>
    <property type="match status" value="1"/>
</dbReference>
<comment type="function">
    <text evidence="3 4">Participates actively in the response to hyperosmotic and heat shock by preventing the aggregation of stress-denatured proteins, in association with DnaK and GrpE. It is the nucleotide exchange factor for DnaK and may function as a thermosensor. Unfolded proteins bind initially to DnaJ; upon interaction with the DnaJ-bound protein, DnaK hydrolyzes its bound ATP, resulting in the formation of a stable complex. GrpE releases ADP from DnaK; ATP binding to DnaK triggers the release of the substrate protein, thus completing the reaction cycle. Several rounds of ATP-dependent interactions between DnaJ, DnaK and GrpE are required for fully efficient folding.</text>
</comment>
<dbReference type="GO" id="GO:0042803">
    <property type="term" value="F:protein homodimerization activity"/>
    <property type="evidence" value="ECO:0007669"/>
    <property type="project" value="InterPro"/>
</dbReference>
<dbReference type="GO" id="GO:0051082">
    <property type="term" value="F:unfolded protein binding"/>
    <property type="evidence" value="ECO:0007669"/>
    <property type="project" value="TreeGrafter"/>
</dbReference>
<dbReference type="InterPro" id="IPR013805">
    <property type="entry name" value="GrpE_CC"/>
</dbReference>
<sequence>MTDENDEINEKDTEFETDEDIVEETGLNDKLKKLREELKACQKEKAEYLAGWQRAKADFINARRDEDKLRGEFAKYSAEKVLREMLVIADSLEKLGNADGTAIYKQLTEILKREGVVQIEAKGIIFNPMYHEALGEIETKGKEEDNVILEELQKGYMLHDRVLRPSKVKVGVLKE</sequence>
<dbReference type="GO" id="GO:0006457">
    <property type="term" value="P:protein folding"/>
    <property type="evidence" value="ECO:0007669"/>
    <property type="project" value="InterPro"/>
</dbReference>
<protein>
    <recommendedName>
        <fullName evidence="3 4">Protein GrpE</fullName>
    </recommendedName>
    <alternativeName>
        <fullName evidence="3">HSP-70 cofactor</fullName>
    </alternativeName>
</protein>
<dbReference type="PRINTS" id="PR00773">
    <property type="entry name" value="GRPEPROTEIN"/>
</dbReference>
<dbReference type="GO" id="GO:0005737">
    <property type="term" value="C:cytoplasm"/>
    <property type="evidence" value="ECO:0007669"/>
    <property type="project" value="UniProtKB-SubCell"/>
</dbReference>
<evidence type="ECO:0000256" key="4">
    <source>
        <dbReference type="RuleBase" id="RU000639"/>
    </source>
</evidence>
<dbReference type="SUPFAM" id="SSF58014">
    <property type="entry name" value="Coiled-coil domain of nucleotide exchange factor GrpE"/>
    <property type="match status" value="1"/>
</dbReference>
<dbReference type="CDD" id="cd00446">
    <property type="entry name" value="GrpE"/>
    <property type="match status" value="1"/>
</dbReference>
<evidence type="ECO:0000313" key="8">
    <source>
        <dbReference type="Proteomes" id="UP000178046"/>
    </source>
</evidence>
<evidence type="ECO:0000256" key="6">
    <source>
        <dbReference type="SAM" id="Coils"/>
    </source>
</evidence>
<evidence type="ECO:0000256" key="3">
    <source>
        <dbReference type="HAMAP-Rule" id="MF_01151"/>
    </source>
</evidence>
<name>A0A1F5X4J7_9BACT</name>